<proteinExistence type="predicted"/>
<evidence type="ECO:0000313" key="2">
    <source>
        <dbReference type="Proteomes" id="UP000015388"/>
    </source>
</evidence>
<keyword evidence="2" id="KW-1185">Reference proteome</keyword>
<dbReference type="KEGG" id="cmd:B841_11540"/>
<reference evidence="1 2" key="1">
    <citation type="submission" date="2012-11" db="EMBL/GenBank/DDBJ databases">
        <title>The complete genome sequence of Corynebacterium maris Coryn-1 (=DSM 45190).</title>
        <authorList>
            <person name="Schaffert L."/>
            <person name="Albersmeier A."/>
            <person name="Kalinowski J."/>
            <person name="Ruckert C."/>
        </authorList>
    </citation>
    <scope>NUCLEOTIDE SEQUENCE [LARGE SCALE GENOMIC DNA]</scope>
    <source>
        <strain evidence="2">Coryn-1</strain>
    </source>
</reference>
<dbReference type="STRING" id="1224163.B841_11540"/>
<dbReference type="Gene3D" id="3.40.50.10330">
    <property type="entry name" value="Probable inorganic polyphosphate/atp-NAD kinase, domain 1"/>
    <property type="match status" value="1"/>
</dbReference>
<accession>S5T570</accession>
<dbReference type="AlphaFoldDB" id="S5T570"/>
<dbReference type="EMBL" id="CP003924">
    <property type="protein sequence ID" value="AGS35780.1"/>
    <property type="molecule type" value="Genomic_DNA"/>
</dbReference>
<dbReference type="InterPro" id="IPR017438">
    <property type="entry name" value="ATP-NAD_kinase_N"/>
</dbReference>
<name>S5T570_9CORY</name>
<protein>
    <submittedName>
        <fullName evidence="1">Uncharacterized protein</fullName>
    </submittedName>
</protein>
<evidence type="ECO:0000313" key="1">
    <source>
        <dbReference type="EMBL" id="AGS35780.1"/>
    </source>
</evidence>
<gene>
    <name evidence="1" type="ORF">B841_11540</name>
</gene>
<dbReference type="InterPro" id="IPR016064">
    <property type="entry name" value="NAD/diacylglycerol_kinase_sf"/>
</dbReference>
<dbReference type="eggNOG" id="COG1597">
    <property type="taxonomic scope" value="Bacteria"/>
</dbReference>
<organism evidence="1 2">
    <name type="scientific">Corynebacterium maris DSM 45190</name>
    <dbReference type="NCBI Taxonomy" id="1224163"/>
    <lineage>
        <taxon>Bacteria</taxon>
        <taxon>Bacillati</taxon>
        <taxon>Actinomycetota</taxon>
        <taxon>Actinomycetes</taxon>
        <taxon>Mycobacteriales</taxon>
        <taxon>Corynebacteriaceae</taxon>
        <taxon>Corynebacterium</taxon>
    </lineage>
</organism>
<sequence>MRCGAPEFRVPDVSVLRELVDVRRLETVDVSAVPTRKELRILDEAAAEALPVDPTPSLDEIAAQPDVEHLREPRPAPQRPEEELRVVVVGSDAALSAVLTRMMRADYLWATVGYVPATPGSPAATTWSLPESPEAAFRLAAAGSVRPMPTIRNDAGLVVAGSATITAWDDRAFVGEVVVDEDTLVFAEKRQEEARFYGQFGVRLVPTADAPGIAAVRMTTPATVPENRRGGRGLRGWVGKRMAGSMPPVQVQAWSETKALAWLVEQAPLEPGGVDPDSLLRGRAVQSGGSDIAVTVDGVRGKRPVTRVTFYRHLRDLQAVRI</sequence>
<dbReference type="PATRIC" id="fig|1224163.3.peg.2328"/>
<dbReference type="Proteomes" id="UP000015388">
    <property type="component" value="Chromosome"/>
</dbReference>
<dbReference type="HOGENOM" id="CLU_087221_0_0_11"/>
<dbReference type="SUPFAM" id="SSF111331">
    <property type="entry name" value="NAD kinase/diacylglycerol kinase-like"/>
    <property type="match status" value="1"/>
</dbReference>